<comment type="caution">
    <text evidence="2">The sequence shown here is derived from an EMBL/GenBank/DDBJ whole genome shotgun (WGS) entry which is preliminary data.</text>
</comment>
<evidence type="ECO:0000256" key="1">
    <source>
        <dbReference type="SAM" id="MobiDB-lite"/>
    </source>
</evidence>
<keyword evidence="3" id="KW-1185">Reference proteome</keyword>
<organism evidence="2 3">
    <name type="scientific">Sparassis crispa</name>
    <dbReference type="NCBI Taxonomy" id="139825"/>
    <lineage>
        <taxon>Eukaryota</taxon>
        <taxon>Fungi</taxon>
        <taxon>Dikarya</taxon>
        <taxon>Basidiomycota</taxon>
        <taxon>Agaricomycotina</taxon>
        <taxon>Agaricomycetes</taxon>
        <taxon>Polyporales</taxon>
        <taxon>Sparassidaceae</taxon>
        <taxon>Sparassis</taxon>
    </lineage>
</organism>
<dbReference type="AlphaFoldDB" id="A0A401H374"/>
<dbReference type="GeneID" id="38785770"/>
<feature type="region of interest" description="Disordered" evidence="1">
    <location>
        <begin position="29"/>
        <end position="52"/>
    </location>
</feature>
<dbReference type="Proteomes" id="UP000287166">
    <property type="component" value="Unassembled WGS sequence"/>
</dbReference>
<dbReference type="InParanoid" id="A0A401H374"/>
<reference evidence="2 3" key="1">
    <citation type="journal article" date="2018" name="Sci. Rep.">
        <title>Genome sequence of the cauliflower mushroom Sparassis crispa (Hanabiratake) and its association with beneficial usage.</title>
        <authorList>
            <person name="Kiyama R."/>
            <person name="Furutani Y."/>
            <person name="Kawaguchi K."/>
            <person name="Nakanishi T."/>
        </authorList>
    </citation>
    <scope>NUCLEOTIDE SEQUENCE [LARGE SCALE GENOMIC DNA]</scope>
</reference>
<evidence type="ECO:0000313" key="2">
    <source>
        <dbReference type="EMBL" id="GBE88853.1"/>
    </source>
</evidence>
<dbReference type="RefSeq" id="XP_027619766.1">
    <property type="nucleotide sequence ID" value="XM_027763965.1"/>
</dbReference>
<name>A0A401H374_9APHY</name>
<gene>
    <name evidence="2" type="ORF">SCP_1402610</name>
</gene>
<dbReference type="EMBL" id="BFAD01000014">
    <property type="protein sequence ID" value="GBE88853.1"/>
    <property type="molecule type" value="Genomic_DNA"/>
</dbReference>
<evidence type="ECO:0000313" key="3">
    <source>
        <dbReference type="Proteomes" id="UP000287166"/>
    </source>
</evidence>
<accession>A0A401H374</accession>
<protein>
    <submittedName>
        <fullName evidence="2">Uncharacterized protein</fullName>
    </submittedName>
</protein>
<sequence>MDAVGKMEKDGYILGGVLGERFGLATAPDLDELDDDRSPQRSAHTGRHGHIK</sequence>
<proteinExistence type="predicted"/>